<sequence>MSKDWKQPPPAEEPQRHKNLTTAMLLAIFLGPLGAHRFYMGRTGSGAMMLMLAVTVVGLAVTVLWLLIDLPRLPVMIRRHNAAIDRRRMLDHRSETHGFPRLN</sequence>
<feature type="transmembrane region" description="Helical" evidence="5">
    <location>
        <begin position="20"/>
        <end position="40"/>
    </location>
</feature>
<dbReference type="GO" id="GO:0016020">
    <property type="term" value="C:membrane"/>
    <property type="evidence" value="ECO:0007669"/>
    <property type="project" value="UniProtKB-SubCell"/>
</dbReference>
<proteinExistence type="predicted"/>
<keyword evidence="4 5" id="KW-0472">Membrane</keyword>
<dbReference type="eggNOG" id="COG2314">
    <property type="taxonomic scope" value="Bacteria"/>
</dbReference>
<reference evidence="7" key="1">
    <citation type="journal article" date="2013" name="Genome Announc.">
        <title>Draft Genome Sequence of Loktanella cinnabarina LL-001T, Isolated from Deep-Sea Floor Sediment.</title>
        <authorList>
            <person name="Nishi S."/>
            <person name="Tsubouchi T."/>
            <person name="Takaki Y."/>
            <person name="Koyanagi R."/>
            <person name="Satoh N."/>
            <person name="Maruyama T."/>
            <person name="Hatada Y."/>
        </authorList>
    </citation>
    <scope>NUCLEOTIDE SEQUENCE [LARGE SCALE GENOMIC DNA]</scope>
    <source>
        <strain evidence="7">LL-001</strain>
    </source>
</reference>
<keyword evidence="8" id="KW-1185">Reference proteome</keyword>
<organism evidence="7 8">
    <name type="scientific">Limimaricola cinnabarinus LL-001</name>
    <dbReference type="NCBI Taxonomy" id="1337093"/>
    <lineage>
        <taxon>Bacteria</taxon>
        <taxon>Pseudomonadati</taxon>
        <taxon>Pseudomonadota</taxon>
        <taxon>Alphaproteobacteria</taxon>
        <taxon>Rhodobacterales</taxon>
        <taxon>Paracoccaceae</taxon>
        <taxon>Limimaricola</taxon>
    </lineage>
</organism>
<accession>U3ALB0</accession>
<evidence type="ECO:0000256" key="4">
    <source>
        <dbReference type="ARBA" id="ARBA00023136"/>
    </source>
</evidence>
<dbReference type="Proteomes" id="UP000016566">
    <property type="component" value="Unassembled WGS sequence"/>
</dbReference>
<dbReference type="Pfam" id="PF05154">
    <property type="entry name" value="TM2"/>
    <property type="match status" value="1"/>
</dbReference>
<evidence type="ECO:0000256" key="5">
    <source>
        <dbReference type="SAM" id="Phobius"/>
    </source>
</evidence>
<evidence type="ECO:0000313" key="7">
    <source>
        <dbReference type="EMBL" id="GAD55533.1"/>
    </source>
</evidence>
<feature type="domain" description="TM2" evidence="6">
    <location>
        <begin position="17"/>
        <end position="70"/>
    </location>
</feature>
<dbReference type="AlphaFoldDB" id="U3ALB0"/>
<feature type="transmembrane region" description="Helical" evidence="5">
    <location>
        <begin position="46"/>
        <end position="68"/>
    </location>
</feature>
<dbReference type="PANTHER" id="PTHR21016:SF25">
    <property type="entry name" value="TM2 DOMAIN-CONTAINING PROTEIN DDB_G0277895-RELATED"/>
    <property type="match status" value="1"/>
</dbReference>
<name>U3ALB0_9RHOB</name>
<keyword evidence="2 5" id="KW-0812">Transmembrane</keyword>
<evidence type="ECO:0000256" key="1">
    <source>
        <dbReference type="ARBA" id="ARBA00004141"/>
    </source>
</evidence>
<evidence type="ECO:0000256" key="3">
    <source>
        <dbReference type="ARBA" id="ARBA00022989"/>
    </source>
</evidence>
<keyword evidence="3 5" id="KW-1133">Transmembrane helix</keyword>
<evidence type="ECO:0000256" key="2">
    <source>
        <dbReference type="ARBA" id="ARBA00022692"/>
    </source>
</evidence>
<dbReference type="EMBL" id="BATB01000016">
    <property type="protein sequence ID" value="GAD55533.1"/>
    <property type="molecule type" value="Genomic_DNA"/>
</dbReference>
<dbReference type="PANTHER" id="PTHR21016">
    <property type="entry name" value="BETA-AMYLOID BINDING PROTEIN-RELATED"/>
    <property type="match status" value="1"/>
</dbReference>
<dbReference type="OrthoDB" id="2004788at2"/>
<protein>
    <recommendedName>
        <fullName evidence="6">TM2 domain-containing protein</fullName>
    </recommendedName>
</protein>
<dbReference type="InterPro" id="IPR007829">
    <property type="entry name" value="TM2"/>
</dbReference>
<comment type="caution">
    <text evidence="7">The sequence shown here is derived from an EMBL/GenBank/DDBJ whole genome shotgun (WGS) entry which is preliminary data.</text>
</comment>
<evidence type="ECO:0000259" key="6">
    <source>
        <dbReference type="Pfam" id="PF05154"/>
    </source>
</evidence>
<dbReference type="InterPro" id="IPR050932">
    <property type="entry name" value="TM2D1-3-like"/>
</dbReference>
<dbReference type="STRING" id="1337093.MBELCI_1585"/>
<gene>
    <name evidence="7" type="ORF">MBELCI_1585</name>
</gene>
<evidence type="ECO:0000313" key="8">
    <source>
        <dbReference type="Proteomes" id="UP000016566"/>
    </source>
</evidence>
<comment type="subcellular location">
    <subcellularLocation>
        <location evidence="1">Membrane</location>
        <topology evidence="1">Multi-pass membrane protein</topology>
    </subcellularLocation>
</comment>
<dbReference type="RefSeq" id="WP_021693637.1">
    <property type="nucleotide sequence ID" value="NZ_BATB01000016.1"/>
</dbReference>